<keyword evidence="4 9" id="KW-0812">Transmembrane</keyword>
<evidence type="ECO:0000256" key="8">
    <source>
        <dbReference type="SAM" id="MobiDB-lite"/>
    </source>
</evidence>
<feature type="transmembrane region" description="Helical" evidence="9">
    <location>
        <begin position="336"/>
        <end position="357"/>
    </location>
</feature>
<organism evidence="10 11">
    <name type="scientific">Frankia torreyi</name>
    <dbReference type="NCBI Taxonomy" id="1856"/>
    <lineage>
        <taxon>Bacteria</taxon>
        <taxon>Bacillati</taxon>
        <taxon>Actinomycetota</taxon>
        <taxon>Actinomycetes</taxon>
        <taxon>Frankiales</taxon>
        <taxon>Frankiaceae</taxon>
        <taxon>Frankia</taxon>
    </lineage>
</organism>
<keyword evidence="3" id="KW-0808">Transferase</keyword>
<keyword evidence="6 9" id="KW-0472">Membrane</keyword>
<proteinExistence type="inferred from homology"/>
<comment type="subcellular location">
    <subcellularLocation>
        <location evidence="1">Cell membrane</location>
        <topology evidence="1">Multi-pass membrane protein</topology>
    </subcellularLocation>
</comment>
<dbReference type="GO" id="GO:0005886">
    <property type="term" value="C:plasma membrane"/>
    <property type="evidence" value="ECO:0007669"/>
    <property type="project" value="UniProtKB-SubCell"/>
</dbReference>
<keyword evidence="5 9" id="KW-1133">Transmembrane helix</keyword>
<feature type="transmembrane region" description="Helical" evidence="9">
    <location>
        <begin position="264"/>
        <end position="284"/>
    </location>
</feature>
<dbReference type="Pfam" id="PF09594">
    <property type="entry name" value="GT87"/>
    <property type="match status" value="1"/>
</dbReference>
<feature type="transmembrane region" description="Helical" evidence="9">
    <location>
        <begin position="155"/>
        <end position="174"/>
    </location>
</feature>
<dbReference type="AlphaFoldDB" id="A0A0D8BKC6"/>
<dbReference type="GO" id="GO:0016758">
    <property type="term" value="F:hexosyltransferase activity"/>
    <property type="evidence" value="ECO:0007669"/>
    <property type="project" value="InterPro"/>
</dbReference>
<comment type="caution">
    <text evidence="10">The sequence shown here is derived from an EMBL/GenBank/DDBJ whole genome shotgun (WGS) entry which is preliminary data.</text>
</comment>
<feature type="transmembrane region" description="Helical" evidence="9">
    <location>
        <begin position="180"/>
        <end position="213"/>
    </location>
</feature>
<name>A0A0D8BKC6_9ACTN</name>
<feature type="transmembrane region" description="Helical" evidence="9">
    <location>
        <begin position="225"/>
        <end position="244"/>
    </location>
</feature>
<keyword evidence="2" id="KW-1003">Cell membrane</keyword>
<protein>
    <recommendedName>
        <fullName evidence="12">DUF2029 domain-containing protein</fullName>
    </recommendedName>
</protein>
<dbReference type="InterPro" id="IPR018584">
    <property type="entry name" value="GT87"/>
</dbReference>
<gene>
    <name evidence="10" type="ORF">FF36_01273</name>
</gene>
<evidence type="ECO:0000313" key="11">
    <source>
        <dbReference type="Proteomes" id="UP000032545"/>
    </source>
</evidence>
<feature type="transmembrane region" description="Helical" evidence="9">
    <location>
        <begin position="452"/>
        <end position="471"/>
    </location>
</feature>
<evidence type="ECO:0000256" key="4">
    <source>
        <dbReference type="ARBA" id="ARBA00022692"/>
    </source>
</evidence>
<feature type="compositionally biased region" description="Low complexity" evidence="8">
    <location>
        <begin position="37"/>
        <end position="66"/>
    </location>
</feature>
<sequence length="491" mass="50607">MAQTIGDSRALPPGASRARLGPPERAGTVADVRADQSALSGGPAGLPAPEPTAAAGAAATSRTGPGAPLPAARRLWGGWLLTRALLVAGVLTGQTFGAQQTVLGDLRIYAGWAHDLGHGGGLPVGDDRWQYPPGAAVALVLPELAHTLSAVPYRVAFVVLTLLADLAVTVALARRDRGAALFWVVGITALGPVALARFDLLPAAAALAAVLAVSRARFGRAGFHLGVGTLLKVWPLLLLVAMPAPAGSPGRWPAWLRAGAARLVGGVAGAVGLLAVVAALTGWWRDVLGFLGAQQARGLQVEAVAATPFVVAHMLGGPAPEYSYGSLQFDGPVARAVATACSLVEAVAIIAAAVWWWTRGRSPAETGTARTVAATLAGRALALVVVVVVTARVLSPQYLVWILALVAAGLAVGSPAVSVRGRLPVALLACVALTQLIYPWRYNDVIQGRIVLSLLLVGRNLGLLMVCWWAVRAAAGPPPVRLRPRRRARRP</sequence>
<evidence type="ECO:0000256" key="7">
    <source>
        <dbReference type="ARBA" id="ARBA00024033"/>
    </source>
</evidence>
<feature type="transmembrane region" description="Helical" evidence="9">
    <location>
        <begin position="369"/>
        <end position="391"/>
    </location>
</feature>
<dbReference type="Proteomes" id="UP000032545">
    <property type="component" value="Unassembled WGS sequence"/>
</dbReference>
<feature type="transmembrane region" description="Helical" evidence="9">
    <location>
        <begin position="423"/>
        <end position="440"/>
    </location>
</feature>
<comment type="similarity">
    <text evidence="7">Belongs to the glycosyltransferase 87 family.</text>
</comment>
<evidence type="ECO:0008006" key="12">
    <source>
        <dbReference type="Google" id="ProtNLM"/>
    </source>
</evidence>
<feature type="transmembrane region" description="Helical" evidence="9">
    <location>
        <begin position="398"/>
        <end position="417"/>
    </location>
</feature>
<dbReference type="EMBL" id="JYFN01000006">
    <property type="protein sequence ID" value="KJE24540.1"/>
    <property type="molecule type" value="Genomic_DNA"/>
</dbReference>
<keyword evidence="11" id="KW-1185">Reference proteome</keyword>
<evidence type="ECO:0000256" key="2">
    <source>
        <dbReference type="ARBA" id="ARBA00022475"/>
    </source>
</evidence>
<evidence type="ECO:0000256" key="9">
    <source>
        <dbReference type="SAM" id="Phobius"/>
    </source>
</evidence>
<feature type="region of interest" description="Disordered" evidence="8">
    <location>
        <begin position="1"/>
        <end position="66"/>
    </location>
</feature>
<evidence type="ECO:0000256" key="6">
    <source>
        <dbReference type="ARBA" id="ARBA00023136"/>
    </source>
</evidence>
<reference evidence="10 11" key="2">
    <citation type="journal article" date="2016" name="Genome Announc.">
        <title>Permanent Draft Genome Sequences for Two Variants of Frankia sp. Strain CpI1, the First Frankia Strain Isolated from Root Nodules of Comptonia peregrina.</title>
        <authorList>
            <person name="Oshone R."/>
            <person name="Hurst S.G.IV."/>
            <person name="Abebe-Akele F."/>
            <person name="Simpson S."/>
            <person name="Morris K."/>
            <person name="Thomas W.K."/>
            <person name="Tisa L.S."/>
        </authorList>
    </citation>
    <scope>NUCLEOTIDE SEQUENCE [LARGE SCALE GENOMIC DNA]</scope>
    <source>
        <strain evidence="11">CpI1-S</strain>
    </source>
</reference>
<evidence type="ECO:0000256" key="1">
    <source>
        <dbReference type="ARBA" id="ARBA00004651"/>
    </source>
</evidence>
<evidence type="ECO:0000313" key="10">
    <source>
        <dbReference type="EMBL" id="KJE24540.1"/>
    </source>
</evidence>
<reference evidence="11" key="1">
    <citation type="submission" date="2015-02" db="EMBL/GenBank/DDBJ databases">
        <title>Draft Genome of Frankia sp. CpI1-S.</title>
        <authorList>
            <person name="Oshone R.T."/>
            <person name="Ngom M."/>
            <person name="Ghodhbane-Gtari F."/>
            <person name="Gtari M."/>
            <person name="Morris K."/>
            <person name="Thomas K."/>
            <person name="Sen A."/>
            <person name="Tisa L.S."/>
        </authorList>
    </citation>
    <scope>NUCLEOTIDE SEQUENCE [LARGE SCALE GENOMIC DNA]</scope>
    <source>
        <strain evidence="11">CpI1-S</strain>
    </source>
</reference>
<accession>A0A0D8BKC6</accession>
<evidence type="ECO:0000256" key="3">
    <source>
        <dbReference type="ARBA" id="ARBA00022679"/>
    </source>
</evidence>
<evidence type="ECO:0000256" key="5">
    <source>
        <dbReference type="ARBA" id="ARBA00022989"/>
    </source>
</evidence>